<dbReference type="SUPFAM" id="SSF51905">
    <property type="entry name" value="FAD/NAD(P)-binding domain"/>
    <property type="match status" value="1"/>
</dbReference>
<proteinExistence type="predicted"/>
<evidence type="ECO:0000256" key="3">
    <source>
        <dbReference type="SAM" id="Phobius"/>
    </source>
</evidence>
<name>A0A0B7KIZ2_BIOOC</name>
<dbReference type="Gene3D" id="3.50.50.60">
    <property type="entry name" value="FAD/NAD(P)-binding domain"/>
    <property type="match status" value="3"/>
</dbReference>
<comment type="cofactor">
    <cofactor evidence="1">
        <name>FAD</name>
        <dbReference type="ChEBI" id="CHEBI:57692"/>
    </cofactor>
</comment>
<keyword evidence="3" id="KW-1133">Transmembrane helix</keyword>
<keyword evidence="3" id="KW-0472">Membrane</keyword>
<organism evidence="4">
    <name type="scientific">Bionectria ochroleuca</name>
    <name type="common">Gliocladium roseum</name>
    <dbReference type="NCBI Taxonomy" id="29856"/>
    <lineage>
        <taxon>Eukaryota</taxon>
        <taxon>Fungi</taxon>
        <taxon>Dikarya</taxon>
        <taxon>Ascomycota</taxon>
        <taxon>Pezizomycotina</taxon>
        <taxon>Sordariomycetes</taxon>
        <taxon>Hypocreomycetidae</taxon>
        <taxon>Hypocreales</taxon>
        <taxon>Bionectriaceae</taxon>
        <taxon>Clonostachys</taxon>
    </lineage>
</organism>
<reference evidence="4" key="1">
    <citation type="submission" date="2015-01" db="EMBL/GenBank/DDBJ databases">
        <authorList>
            <person name="Durling Mikael"/>
        </authorList>
    </citation>
    <scope>NUCLEOTIDE SEQUENCE</scope>
</reference>
<accession>A0A0B7KIZ2</accession>
<evidence type="ECO:0008006" key="5">
    <source>
        <dbReference type="Google" id="ProtNLM"/>
    </source>
</evidence>
<dbReference type="PRINTS" id="PR00469">
    <property type="entry name" value="PNDRDTASEII"/>
</dbReference>
<dbReference type="PANTHER" id="PTHR43872">
    <property type="entry name" value="MONOOXYGENASE, PUTATIVE (AFU_ORTHOLOGUE AFUA_8G02570)-RELATED"/>
    <property type="match status" value="1"/>
</dbReference>
<keyword evidence="2" id="KW-0560">Oxidoreductase</keyword>
<feature type="transmembrane region" description="Helical" evidence="3">
    <location>
        <begin position="12"/>
        <end position="32"/>
    </location>
</feature>
<evidence type="ECO:0000256" key="1">
    <source>
        <dbReference type="ARBA" id="ARBA00001974"/>
    </source>
</evidence>
<sequence>MAVLKHVESADILDVLIIGAGISGINAAYYLAKYGPQGQRYAILEGRSAIGGTWDLFRYPGIRCDSDILTFSFAWNPWHGDKLLVDGPELCDYMRQSAEKIGADKHIKFNTTVRSVEWSSNESLWTIKAVVDGQRQQMYKSRFIILSTGYYDYRNPKDHIIPGLKTFKGDIVEPQFWPEDLDLDGKDVIIVGSGATAVTILPNIAAKTKHTTMLQRSPTYVATVANRIPSVDRMARAYLPARLAHWVSRMYHMVKSYASYTYVVKNPEKVKRLMMARMEQQLPPHISVEPHFSPRYNPWEQRLCACPDGDFWAALRSGKASVVTDEIDRISETQIHLKSGEDITADALILATGLKLQFAGGIAIYVDGELIEPSHKFGWKGCMVQDVPNLAFIIGYTNASWTLGSDASSYLLMRLLRTMKTKSAVSVTPRVPTDADMKADPCFKLSSTYLKNTLAVFPKDGEGQWRFKTNYMSDMWDARWGDIVTNLEFR</sequence>
<protein>
    <recommendedName>
        <fullName evidence="5">FAD/NAD(P)-binding domain-containing protein</fullName>
    </recommendedName>
</protein>
<dbReference type="InterPro" id="IPR051820">
    <property type="entry name" value="FAD-binding_MO"/>
</dbReference>
<gene>
    <name evidence="4" type="ORF">BN869_000011455_1</name>
</gene>
<dbReference type="EMBL" id="CDPU01000051">
    <property type="protein sequence ID" value="CEO55397.1"/>
    <property type="molecule type" value="Genomic_DNA"/>
</dbReference>
<keyword evidence="2" id="KW-0503">Monooxygenase</keyword>
<evidence type="ECO:0000313" key="4">
    <source>
        <dbReference type="EMBL" id="CEO55397.1"/>
    </source>
</evidence>
<dbReference type="AlphaFoldDB" id="A0A0B7KIZ2"/>
<dbReference type="Pfam" id="PF13738">
    <property type="entry name" value="Pyr_redox_3"/>
    <property type="match status" value="1"/>
</dbReference>
<dbReference type="PANTHER" id="PTHR43872:SF1">
    <property type="entry name" value="MONOOXYGENASE, PUTATIVE (AFU_ORTHOLOGUE AFUA_8G02570)-RELATED"/>
    <property type="match status" value="1"/>
</dbReference>
<keyword evidence="3" id="KW-0812">Transmembrane</keyword>
<evidence type="ECO:0000256" key="2">
    <source>
        <dbReference type="ARBA" id="ARBA00023033"/>
    </source>
</evidence>
<dbReference type="InterPro" id="IPR036188">
    <property type="entry name" value="FAD/NAD-bd_sf"/>
</dbReference>
<dbReference type="GO" id="GO:0004497">
    <property type="term" value="F:monooxygenase activity"/>
    <property type="evidence" value="ECO:0007669"/>
    <property type="project" value="UniProtKB-KW"/>
</dbReference>